<evidence type="ECO:0000256" key="2">
    <source>
        <dbReference type="SAM" id="Phobius"/>
    </source>
</evidence>
<dbReference type="Pfam" id="PF02325">
    <property type="entry name" value="CCB3_YggT"/>
    <property type="match status" value="1"/>
</dbReference>
<dbReference type="KEGG" id="llf:BCR17_01465"/>
<keyword evidence="2" id="KW-0472">Membrane</keyword>
<proteinExistence type="inferred from homology"/>
<evidence type="ECO:0000313" key="3">
    <source>
        <dbReference type="EMBL" id="MWN20830.1"/>
    </source>
</evidence>
<evidence type="ECO:0000256" key="1">
    <source>
        <dbReference type="ARBA" id="ARBA00010894"/>
    </source>
</evidence>
<dbReference type="Proteomes" id="UP000478636">
    <property type="component" value="Unassembled WGS sequence"/>
</dbReference>
<dbReference type="STRING" id="1246.BCR17_01465"/>
<dbReference type="GeneID" id="66530723"/>
<dbReference type="Proteomes" id="UP000321298">
    <property type="component" value="Chromosome"/>
</dbReference>
<dbReference type="PANTHER" id="PTHR33219">
    <property type="entry name" value="YLMG HOMOLOG PROTEIN 2, CHLOROPLASTIC"/>
    <property type="match status" value="1"/>
</dbReference>
<dbReference type="eggNOG" id="COG0762">
    <property type="taxonomic scope" value="Bacteria"/>
</dbReference>
<dbReference type="OrthoDB" id="47652at2"/>
<sequence>MLEILSWVIRIARYYEYAIIIYILMTWLPGAQQSRVGQWLARIVVPYLNLFRFIPPIAGVLDLSPIIAILALNFAVSGLTHLVLLFV</sequence>
<organism evidence="3 6">
    <name type="scientific">Leuconostoc lactis</name>
    <dbReference type="NCBI Taxonomy" id="1246"/>
    <lineage>
        <taxon>Bacteria</taxon>
        <taxon>Bacillati</taxon>
        <taxon>Bacillota</taxon>
        <taxon>Bacilli</taxon>
        <taxon>Lactobacillales</taxon>
        <taxon>Lactobacillaceae</taxon>
        <taxon>Leuconostoc</taxon>
    </lineage>
</organism>
<dbReference type="RefSeq" id="WP_010001958.1">
    <property type="nucleotide sequence ID" value="NZ_BJMJ01000010.1"/>
</dbReference>
<protein>
    <submittedName>
        <fullName evidence="3">YggT family protein</fullName>
    </submittedName>
</protein>
<comment type="similarity">
    <text evidence="1">Belongs to the YggT family.</text>
</comment>
<dbReference type="InterPro" id="IPR003425">
    <property type="entry name" value="CCB3/YggT"/>
</dbReference>
<keyword evidence="2" id="KW-1133">Transmembrane helix</keyword>
<dbReference type="EMBL" id="CP042387">
    <property type="protein sequence ID" value="QEA43343.1"/>
    <property type="molecule type" value="Genomic_DNA"/>
</dbReference>
<dbReference type="AlphaFoldDB" id="A0A0Q0U5B9"/>
<gene>
    <name evidence="4" type="ORF">FGL83_00860</name>
    <name evidence="3" type="ORF">GQS40_03965</name>
</gene>
<keyword evidence="5" id="KW-1185">Reference proteome</keyword>
<evidence type="ECO:0000313" key="5">
    <source>
        <dbReference type="Proteomes" id="UP000321298"/>
    </source>
</evidence>
<dbReference type="EMBL" id="WSZI01000013">
    <property type="protein sequence ID" value="MWN20830.1"/>
    <property type="molecule type" value="Genomic_DNA"/>
</dbReference>
<evidence type="ECO:0000313" key="6">
    <source>
        <dbReference type="Proteomes" id="UP000478636"/>
    </source>
</evidence>
<reference evidence="4 5" key="1">
    <citation type="submission" date="2019-06" db="EMBL/GenBank/DDBJ databases">
        <title>Genome analyses of bacteria isolated from kimchi.</title>
        <authorList>
            <person name="Lee S."/>
            <person name="Ahn S."/>
            <person name="Roh S."/>
        </authorList>
    </citation>
    <scope>NUCLEOTIDE SEQUENCE [LARGE SCALE GENOMIC DNA]</scope>
    <source>
        <strain evidence="4 5">CBA3625</strain>
    </source>
</reference>
<reference evidence="3 6" key="2">
    <citation type="submission" date="2019-12" db="EMBL/GenBank/DDBJ databases">
        <title>Complete genome sequence of Leuconostoc lactis strain AVN1 provides insights into metabolic potential.</title>
        <authorList>
            <person name="Besrour N."/>
            <person name="Najjari A."/>
            <person name="Fhoula I."/>
            <person name="Jaballah S."/>
            <person name="Klibi N."/>
            <person name="Ouzari H.I."/>
        </authorList>
    </citation>
    <scope>NUCLEOTIDE SEQUENCE [LARGE SCALE GENOMIC DNA]</scope>
    <source>
        <strain evidence="3 6">AVN1</strain>
    </source>
</reference>
<dbReference type="PANTHER" id="PTHR33219:SF14">
    <property type="entry name" value="PROTEIN COFACTOR ASSEMBLY OF COMPLEX C SUBUNIT B CCB3, CHLOROPLASTIC-RELATED"/>
    <property type="match status" value="1"/>
</dbReference>
<keyword evidence="2" id="KW-0812">Transmembrane</keyword>
<dbReference type="GO" id="GO:0016020">
    <property type="term" value="C:membrane"/>
    <property type="evidence" value="ECO:0007669"/>
    <property type="project" value="InterPro"/>
</dbReference>
<evidence type="ECO:0000313" key="4">
    <source>
        <dbReference type="EMBL" id="QEA43343.1"/>
    </source>
</evidence>
<feature type="transmembrane region" description="Helical" evidence="2">
    <location>
        <begin position="12"/>
        <end position="30"/>
    </location>
</feature>
<accession>A0A0Q0U5B9</accession>
<name>A0A0Q0U5B9_LEULA</name>
<feature type="transmembrane region" description="Helical" evidence="2">
    <location>
        <begin position="66"/>
        <end position="86"/>
    </location>
</feature>